<dbReference type="EMBL" id="JAGDFM010000039">
    <property type="protein sequence ID" value="KAG7389859.1"/>
    <property type="molecule type" value="Genomic_DNA"/>
</dbReference>
<evidence type="ECO:0000313" key="2">
    <source>
        <dbReference type="Proteomes" id="UP000694044"/>
    </source>
</evidence>
<accession>A0A8T1WE28</accession>
<name>A0A8T1WE28_9STRA</name>
<dbReference type="OrthoDB" id="110289at2759"/>
<keyword evidence="2" id="KW-1185">Reference proteome</keyword>
<comment type="caution">
    <text evidence="1">The sequence shown here is derived from an EMBL/GenBank/DDBJ whole genome shotgun (WGS) entry which is preliminary data.</text>
</comment>
<protein>
    <submittedName>
        <fullName evidence="1">Uncharacterized protein</fullName>
    </submittedName>
</protein>
<dbReference type="AlphaFoldDB" id="A0A8T1WE28"/>
<organism evidence="1 2">
    <name type="scientific">Phytophthora pseudosyringae</name>
    <dbReference type="NCBI Taxonomy" id="221518"/>
    <lineage>
        <taxon>Eukaryota</taxon>
        <taxon>Sar</taxon>
        <taxon>Stramenopiles</taxon>
        <taxon>Oomycota</taxon>
        <taxon>Peronosporomycetes</taxon>
        <taxon>Peronosporales</taxon>
        <taxon>Peronosporaceae</taxon>
        <taxon>Phytophthora</taxon>
    </lineage>
</organism>
<gene>
    <name evidence="1" type="ORF">PHYPSEUDO_009372</name>
</gene>
<evidence type="ECO:0000313" key="1">
    <source>
        <dbReference type="EMBL" id="KAG7389859.1"/>
    </source>
</evidence>
<proteinExistence type="predicted"/>
<dbReference type="Proteomes" id="UP000694044">
    <property type="component" value="Unassembled WGS sequence"/>
</dbReference>
<sequence length="243" mass="26495">MEHIEALAMSPEDALAEAVKAADRSNLHHLMNRFVCDTSTAFVAAAGSGNREFMRLLQPRIAYGRESRGELLAALVAAAAAVARSGALHAARELLVDYESEFDDVRSESGGFKIQDATWVVMDEAAAEGHLDVVQMGKLEEAFEKAMQHDDKATAGMLYQAHPRYGNGENLFVHMARNGHNDAAEYLYFNVHVSTELICEAFWDATRHFYTAAADFLLSTGEITPTIVDAVFTNAAGSDYATS</sequence>
<reference evidence="1" key="1">
    <citation type="submission" date="2021-02" db="EMBL/GenBank/DDBJ databases">
        <authorList>
            <person name="Palmer J.M."/>
        </authorList>
    </citation>
    <scope>NUCLEOTIDE SEQUENCE</scope>
    <source>
        <strain evidence="1">SCRP734</strain>
    </source>
</reference>